<gene>
    <name evidence="3" type="ORF">IAD24_00140</name>
</gene>
<proteinExistence type="predicted"/>
<accession>A0A9D1N1S7</accession>
<reference evidence="3" key="1">
    <citation type="submission" date="2020-10" db="EMBL/GenBank/DDBJ databases">
        <authorList>
            <person name="Gilroy R."/>
        </authorList>
    </citation>
    <scope>NUCLEOTIDE SEQUENCE</scope>
    <source>
        <strain evidence="3">ChiGjej2B2-16831</strain>
    </source>
</reference>
<evidence type="ECO:0000313" key="3">
    <source>
        <dbReference type="EMBL" id="HIU93542.1"/>
    </source>
</evidence>
<evidence type="ECO:0000256" key="1">
    <source>
        <dbReference type="SAM" id="MobiDB-lite"/>
    </source>
</evidence>
<feature type="transmembrane region" description="Helical" evidence="2">
    <location>
        <begin position="23"/>
        <end position="45"/>
    </location>
</feature>
<evidence type="ECO:0000313" key="4">
    <source>
        <dbReference type="Proteomes" id="UP000824128"/>
    </source>
</evidence>
<sequence>MAANRIRQDGQDARGIRAARRTLMYIVRVMLLLLAGALVCALAFLTAERMSNLYILSTEGMSLRAESILTDDVEPGELEEYFLLAFLADDTALTADAYRDYTVSSYDYDLSIERISVLPWTATATVTAVETVTVRGAFDSDKLAEGETQADHPLPAWPVRRYRIRFVNTGARWYISALELVEQDPHVEPLRTPDPNMTPLPMATPTPTPEPTPLAVIAP</sequence>
<dbReference type="Proteomes" id="UP000824128">
    <property type="component" value="Unassembled WGS sequence"/>
</dbReference>
<dbReference type="AlphaFoldDB" id="A0A9D1N1S7"/>
<comment type="caution">
    <text evidence="3">The sequence shown here is derived from an EMBL/GenBank/DDBJ whole genome shotgun (WGS) entry which is preliminary data.</text>
</comment>
<protein>
    <submittedName>
        <fullName evidence="3">Uncharacterized protein</fullName>
    </submittedName>
</protein>
<feature type="region of interest" description="Disordered" evidence="1">
    <location>
        <begin position="187"/>
        <end position="219"/>
    </location>
</feature>
<name>A0A9D1N1S7_9FIRM</name>
<organism evidence="3 4">
    <name type="scientific">Candidatus Aphodomorpha intestinavium</name>
    <dbReference type="NCBI Taxonomy" id="2840672"/>
    <lineage>
        <taxon>Bacteria</taxon>
        <taxon>Bacillati</taxon>
        <taxon>Bacillota</taxon>
        <taxon>Clostridia</taxon>
        <taxon>Eubacteriales</taxon>
        <taxon>Candidatus Aphodomorpha</taxon>
    </lineage>
</organism>
<evidence type="ECO:0000256" key="2">
    <source>
        <dbReference type="SAM" id="Phobius"/>
    </source>
</evidence>
<feature type="compositionally biased region" description="Pro residues" evidence="1">
    <location>
        <begin position="196"/>
        <end position="212"/>
    </location>
</feature>
<reference evidence="3" key="2">
    <citation type="journal article" date="2021" name="PeerJ">
        <title>Extensive microbial diversity within the chicken gut microbiome revealed by metagenomics and culture.</title>
        <authorList>
            <person name="Gilroy R."/>
            <person name="Ravi A."/>
            <person name="Getino M."/>
            <person name="Pursley I."/>
            <person name="Horton D.L."/>
            <person name="Alikhan N.F."/>
            <person name="Baker D."/>
            <person name="Gharbi K."/>
            <person name="Hall N."/>
            <person name="Watson M."/>
            <person name="Adriaenssens E.M."/>
            <person name="Foster-Nyarko E."/>
            <person name="Jarju S."/>
            <person name="Secka A."/>
            <person name="Antonio M."/>
            <person name="Oren A."/>
            <person name="Chaudhuri R.R."/>
            <person name="La Ragione R."/>
            <person name="Hildebrand F."/>
            <person name="Pallen M.J."/>
        </authorList>
    </citation>
    <scope>NUCLEOTIDE SEQUENCE</scope>
    <source>
        <strain evidence="3">ChiGjej2B2-16831</strain>
    </source>
</reference>
<keyword evidence="2" id="KW-1133">Transmembrane helix</keyword>
<keyword evidence="2" id="KW-0472">Membrane</keyword>
<dbReference type="EMBL" id="DVNZ01000004">
    <property type="protein sequence ID" value="HIU93542.1"/>
    <property type="molecule type" value="Genomic_DNA"/>
</dbReference>
<keyword evidence="2" id="KW-0812">Transmembrane</keyword>